<feature type="compositionally biased region" description="Polar residues" evidence="2">
    <location>
        <begin position="116"/>
        <end position="126"/>
    </location>
</feature>
<evidence type="ECO:0000259" key="4">
    <source>
        <dbReference type="PROSITE" id="PS51109"/>
    </source>
</evidence>
<evidence type="ECO:0000313" key="6">
    <source>
        <dbReference type="Proteomes" id="UP000235723"/>
    </source>
</evidence>
<feature type="compositionally biased region" description="Basic and acidic residues" evidence="2">
    <location>
        <begin position="50"/>
        <end position="84"/>
    </location>
</feature>
<evidence type="ECO:0000256" key="1">
    <source>
        <dbReference type="ARBA" id="ARBA00022729"/>
    </source>
</evidence>
<feature type="domain" description="G5" evidence="4">
    <location>
        <begin position="1088"/>
        <end position="1168"/>
    </location>
</feature>
<feature type="region of interest" description="Disordered" evidence="2">
    <location>
        <begin position="45"/>
        <end position="186"/>
    </location>
</feature>
<dbReference type="Proteomes" id="UP000235723">
    <property type="component" value="Unassembled WGS sequence"/>
</dbReference>
<feature type="region of interest" description="Disordered" evidence="2">
    <location>
        <begin position="234"/>
        <end position="269"/>
    </location>
</feature>
<dbReference type="Pfam" id="PF20592">
    <property type="entry name" value="pAdhesive_10"/>
    <property type="match status" value="1"/>
</dbReference>
<name>A0A2N6SRB5_FINMA</name>
<feature type="domain" description="G5" evidence="4">
    <location>
        <begin position="937"/>
        <end position="1018"/>
    </location>
</feature>
<reference evidence="5 6" key="1">
    <citation type="submission" date="2017-09" db="EMBL/GenBank/DDBJ databases">
        <title>Bacterial strain isolated from the female urinary microbiota.</title>
        <authorList>
            <person name="Thomas-White K."/>
            <person name="Kumar N."/>
            <person name="Forster S."/>
            <person name="Putonti C."/>
            <person name="Lawley T."/>
            <person name="Wolfe A.J."/>
        </authorList>
    </citation>
    <scope>NUCLEOTIDE SEQUENCE [LARGE SCALE GENOMIC DNA]</scope>
    <source>
        <strain evidence="5 6">UMB0115</strain>
    </source>
</reference>
<feature type="domain" description="G5" evidence="4">
    <location>
        <begin position="1014"/>
        <end position="1097"/>
    </location>
</feature>
<feature type="domain" description="G5" evidence="4">
    <location>
        <begin position="862"/>
        <end position="939"/>
    </location>
</feature>
<feature type="compositionally biased region" description="Basic and acidic residues" evidence="2">
    <location>
        <begin position="155"/>
        <end position="171"/>
    </location>
</feature>
<feature type="domain" description="G5" evidence="4">
    <location>
        <begin position="1316"/>
        <end position="1391"/>
    </location>
</feature>
<dbReference type="Gene3D" id="2.20.230.10">
    <property type="entry name" value="Resuscitation-promoting factor rpfb"/>
    <property type="match status" value="6"/>
</dbReference>
<dbReference type="InterPro" id="IPR011098">
    <property type="entry name" value="G5_dom"/>
</dbReference>
<comment type="caution">
    <text evidence="5">The sequence shown here is derived from an EMBL/GenBank/DDBJ whole genome shotgun (WGS) entry which is preliminary data.</text>
</comment>
<evidence type="ECO:0000313" key="5">
    <source>
        <dbReference type="EMBL" id="PMC59615.1"/>
    </source>
</evidence>
<dbReference type="Pfam" id="PF07501">
    <property type="entry name" value="G5"/>
    <property type="match status" value="6"/>
</dbReference>
<protein>
    <submittedName>
        <fullName evidence="5">Peptidase</fullName>
    </submittedName>
</protein>
<evidence type="ECO:0000256" key="2">
    <source>
        <dbReference type="SAM" id="MobiDB-lite"/>
    </source>
</evidence>
<feature type="signal peptide" evidence="3">
    <location>
        <begin position="1"/>
        <end position="23"/>
    </location>
</feature>
<dbReference type="RefSeq" id="WP_102164494.1">
    <property type="nucleotide sequence ID" value="NZ_PNHD01000011.1"/>
</dbReference>
<feature type="compositionally biased region" description="Polar residues" evidence="2">
    <location>
        <begin position="100"/>
        <end position="109"/>
    </location>
</feature>
<feature type="chain" id="PRO_5039407615" evidence="3">
    <location>
        <begin position="24"/>
        <end position="1431"/>
    </location>
</feature>
<gene>
    <name evidence="5" type="ORF">CJ208_07605</name>
</gene>
<dbReference type="PROSITE" id="PS51109">
    <property type="entry name" value="G5"/>
    <property type="match status" value="6"/>
</dbReference>
<keyword evidence="1 3" id="KW-0732">Signal</keyword>
<organism evidence="5 6">
    <name type="scientific">Finegoldia magna</name>
    <name type="common">Peptostreptococcus magnus</name>
    <dbReference type="NCBI Taxonomy" id="1260"/>
    <lineage>
        <taxon>Bacteria</taxon>
        <taxon>Bacillati</taxon>
        <taxon>Bacillota</taxon>
        <taxon>Tissierellia</taxon>
        <taxon>Tissierellales</taxon>
        <taxon>Peptoniphilaceae</taxon>
        <taxon>Finegoldia</taxon>
    </lineage>
</organism>
<sequence length="1431" mass="159004">MKINKKLLMAALASAVIVSAPQAKTYADTQTDDTQAVTEKIIDQQITKATKKEEKAESSSLTDSEKVSEKSNEEETANTKEKQNQQESSQLQSEKEINSKKTGFGSQALNHPAQATAVSNVGNEADNSGLEISEGKQPAAQKAGAEASTEPNYSEEEKNIKNYSDSERYKTTDLTPGSTIVENFKTDEGVEKDGFKFDTKNPSATSPSKTEYGYEIVIDKETGQRTYTKIVVSDSGRIPSTGGDKAMMGEGEKLTPDSPDVTYKPNEDGSITVNRNSLYEYEASEETLKHINNKDVNTTVIGMKDNYTQDNPKLKFFNGDSFYITYKVNPWPNENDKLELMKLSGEYNEKVFVQGQDIDTKVKVDNIDANAKDRLVGQVYNPITGAIVPGARAYIGDDGNIHIQMPKGALKKDENGKYVVDKESIFNSPDYKALQNLDVKFFARPRTLEEFKAIAETPDDDGETGTYVETGAGSDIINHKGKSVKIDKQGIDRYDHYNLVGKLRLNLDDTRYYDQTFDKKVEHKGDKVTGIKPGAEKTMEINPAVNPNPAGHEKTAEEMDQARKDGYAIGEIDPEFVKKAEDEGWKIEVKEGVISKFKVIAPKTAKAGDFIAIPITYTYTNGSTDDHWFHFVVQESDYIKPEYETQVNFPAKEQTAPAKVTEDGKRLTPDHYTLPDTLETDEAGNKLVTDDSGNKWTVTLDKSTGKVSAKPVEPKDFNGGEKLEVPVISHYVDKQKPGEDITEETNAYFVIEERANMTPRYNAKAGKAGDALKSSVILNEEDTYNRRPGKYTLDSDTFVDDKGNTWNVTIDEKTGQVTATVPNGVSSDSLDGALLNVPVTAHYYEENGTLDVGTRKTEVQFIGSGTEGKHKYTVDIPFETKVEKDPTLKKGEIKVIKTGELGSKEVTLTIKDSVVDKSQTTEKTLKEKQDALIHVGEGVLDGTHNIEEKVEVPFETIVEFDDTLAPGEQRVDVEGAAGEKTRTTTLTIEDGNVTKTESGEFTETKAPVNRVIKVGRNTEGEVVHEEKIPFKYDISYDPSLKSGEYVIDVEGTEGTKTTTWKIKNSKVDGEPSTNVTNPVNAVIRVGQKDFTGEFTHEVKEEIPFTVRIIEDETLEAGKSEVVTQGKPGEKTTKYTQAIKNGEADGELKSESNRTKEPVEQVIRVGKKTATNNVEERTDVPVDIVYRYDPNMEVTMATKGDFTPGSVKTVVTNKYNPETGEIESVKETVVTNAKQEIIVGTKKYTGEFKNVIEEEIPYETEVIFDEELETGTMVVDKAGKPGSIKKEFIQHFENGEQKSTEEKELERTEPEKRIVRVGSKTEGKHQYKEEIPFKYTVVYDPEMKAGTYEEVTHGKVGERVTIWNIKNSKVVGEPTTIETKPVDAVIKVGSKDFTGSFETKKTDFIEFETIYEVDSTMEPGKLRLFKKVNMVR</sequence>
<feature type="compositionally biased region" description="Polar residues" evidence="2">
    <location>
        <begin position="172"/>
        <end position="181"/>
    </location>
</feature>
<evidence type="ECO:0000256" key="3">
    <source>
        <dbReference type="SAM" id="SignalP"/>
    </source>
</evidence>
<dbReference type="SMART" id="SM01208">
    <property type="entry name" value="G5"/>
    <property type="match status" value="6"/>
</dbReference>
<dbReference type="EMBL" id="PNHD01000011">
    <property type="protein sequence ID" value="PMC59615.1"/>
    <property type="molecule type" value="Genomic_DNA"/>
</dbReference>
<dbReference type="InterPro" id="IPR046774">
    <property type="entry name" value="pAdhesive_10"/>
</dbReference>
<proteinExistence type="predicted"/>
<accession>A0A2N6SRB5</accession>
<feature type="domain" description="G5" evidence="4">
    <location>
        <begin position="1240"/>
        <end position="1320"/>
    </location>
</feature>